<protein>
    <submittedName>
        <fullName evidence="1">Putative secreted protein</fullName>
    </submittedName>
</protein>
<dbReference type="AlphaFoldDB" id="A0A2M4DMM0"/>
<sequence length="66" mass="7746">MRYSLLVLSVAQSSSFLPLKSITRNVILTLLCKDQLMNQGHVLVERRNNDDSRRRRFSHTLAYLRN</sequence>
<evidence type="ECO:0000313" key="1">
    <source>
        <dbReference type="EMBL" id="MBW78779.1"/>
    </source>
</evidence>
<accession>A0A2M4DMM0</accession>
<reference evidence="1" key="1">
    <citation type="submission" date="2018-01" db="EMBL/GenBank/DDBJ databases">
        <title>An insight into the sialome of Amazonian anophelines.</title>
        <authorList>
            <person name="Ribeiro J.M."/>
            <person name="Scarpassa V."/>
            <person name="Calvo E."/>
        </authorList>
    </citation>
    <scope>NUCLEOTIDE SEQUENCE</scope>
</reference>
<dbReference type="EMBL" id="GGFL01014601">
    <property type="protein sequence ID" value="MBW78779.1"/>
    <property type="molecule type" value="Transcribed_RNA"/>
</dbReference>
<proteinExistence type="predicted"/>
<organism evidence="1">
    <name type="scientific">Anopheles darlingi</name>
    <name type="common">Mosquito</name>
    <dbReference type="NCBI Taxonomy" id="43151"/>
    <lineage>
        <taxon>Eukaryota</taxon>
        <taxon>Metazoa</taxon>
        <taxon>Ecdysozoa</taxon>
        <taxon>Arthropoda</taxon>
        <taxon>Hexapoda</taxon>
        <taxon>Insecta</taxon>
        <taxon>Pterygota</taxon>
        <taxon>Neoptera</taxon>
        <taxon>Endopterygota</taxon>
        <taxon>Diptera</taxon>
        <taxon>Nematocera</taxon>
        <taxon>Culicoidea</taxon>
        <taxon>Culicidae</taxon>
        <taxon>Anophelinae</taxon>
        <taxon>Anopheles</taxon>
    </lineage>
</organism>
<name>A0A2M4DMM0_ANODA</name>